<dbReference type="Gene3D" id="2.120.10.30">
    <property type="entry name" value="TolB, C-terminal domain"/>
    <property type="match status" value="3"/>
</dbReference>
<feature type="chain" id="PRO_5045880207" evidence="3">
    <location>
        <begin position="33"/>
        <end position="1007"/>
    </location>
</feature>
<evidence type="ECO:0000256" key="3">
    <source>
        <dbReference type="SAM" id="SignalP"/>
    </source>
</evidence>
<dbReference type="Pfam" id="PF01345">
    <property type="entry name" value="DUF11"/>
    <property type="match status" value="1"/>
</dbReference>
<evidence type="ECO:0000313" key="6">
    <source>
        <dbReference type="Proteomes" id="UP000674084"/>
    </source>
</evidence>
<dbReference type="InterPro" id="IPR001434">
    <property type="entry name" value="OmcB-like_DUF11"/>
</dbReference>
<sequence length="1007" mass="107934">MPGVRRGSTRFGIVLLGVFLLLCGVISLPTTAAQTAPPPAAAQPPSRIAFAGTEHRSLGITATGLPGQGTTQALFDEPQQHFDQDVSAREGLMVFTSLRDERTPQVYLRQADGEVRRLTRGLDAANPELSPDLRWVAFDSAEANGQRAIWLVRTDGSRAHRLSDTASNETHPTFSPDGTRLAYACDANGQWQIYDQPISGGALRRLTDEPTGAAVEPSWNPVDQGRIAYTLYASGTPDDNAERSVRVLDGTGVGTPLFADDPGWRTREPRWFPDGRRLLFLSPSHPDPSPGQDGWDQVFQVDATTAPVSLPATRMLSEDRHVDSPTWFTGGGIGRLVVARTTASLRNTARLQDIRPDGVDPRDLGVDALTEDPNAFRDSRLVFTPSPGYDPWTERQAYSPDGTQIAISRFEDVGGQRVQRIWLVGSDGSNPRRLPIADRQSGDWESDVAWSPDGEEVAVARRSPGAMDPAAERGRSRIVVVDVDTGRVTKRLANPDPNLDDTQPAWSPDGRRFSFSRGRVADVPDDQRRNHIWLARADDLGGQQDLSETICQCEVVDDSPVFAPDGRSIVFNRENDGLYRIHLDGNRCEVLLPRGQSSCVDIPDRPEGSGTYQPRDATWSPDGKRLVLSRRSNSNNNVPEHLSILDPATGELTSLSDRLPGRQKEPSWQAAVDLTMTAPPSVDQVQVDKSASITARVRNNGPATSPSTVVNLDVPTGLELTRLRSGQGNCEGARCDLGVLEPGNSVALTAEFDGTAAGDHPVVWTATGSVRDSRPSDNSSRTVVPVRPEPPPLQANPGVAVTSTPDPSYVGGRTEVVFAVRNGGQAPASGLELDIALPPGVPVESLPPDCGGGRCALPDLPPGGVVDRRVVLAPRAALVSEIAATVRTRGSDSDPADNRATRPYRVLQPRIVAVPEVGEPGFVTSVRGIDFPPGTPVRLAWSPGITASAAPTLPGPDGRFAAQLLILPKDETGPRTITASGAGFSPVTARFLVVRPAITPPGMVGPR</sequence>
<feature type="domain" description="DUF11" evidence="4">
    <location>
        <begin position="673"/>
        <end position="782"/>
    </location>
</feature>
<keyword evidence="6" id="KW-1185">Reference proteome</keyword>
<dbReference type="InterPro" id="IPR013783">
    <property type="entry name" value="Ig-like_fold"/>
</dbReference>
<dbReference type="Proteomes" id="UP000674084">
    <property type="component" value="Unassembled WGS sequence"/>
</dbReference>
<reference evidence="5 6" key="1">
    <citation type="submission" date="2021-04" db="EMBL/GenBank/DDBJ databases">
        <title>Whole-genome sequencing of Saccharopolyspora endophytica KCTC 19397.</title>
        <authorList>
            <person name="Ay H."/>
            <person name="Saygin H."/>
            <person name="Sahin N."/>
        </authorList>
    </citation>
    <scope>NUCLEOTIDE SEQUENCE [LARGE SCALE GENOMIC DNA]</scope>
    <source>
        <strain evidence="5 6">KCTC 19397</strain>
    </source>
</reference>
<feature type="region of interest" description="Disordered" evidence="2">
    <location>
        <begin position="767"/>
        <end position="807"/>
    </location>
</feature>
<dbReference type="SUPFAM" id="SSF82171">
    <property type="entry name" value="DPP6 N-terminal domain-like"/>
    <property type="match status" value="2"/>
</dbReference>
<organism evidence="5 6">
    <name type="scientific">Saccharopolyspora endophytica</name>
    <dbReference type="NCBI Taxonomy" id="543886"/>
    <lineage>
        <taxon>Bacteria</taxon>
        <taxon>Bacillati</taxon>
        <taxon>Actinomycetota</taxon>
        <taxon>Actinomycetes</taxon>
        <taxon>Pseudonocardiales</taxon>
        <taxon>Pseudonocardiaceae</taxon>
        <taxon>Saccharopolyspora</taxon>
    </lineage>
</organism>
<dbReference type="InterPro" id="IPR011659">
    <property type="entry name" value="WD40"/>
</dbReference>
<evidence type="ECO:0000256" key="2">
    <source>
        <dbReference type="SAM" id="MobiDB-lite"/>
    </source>
</evidence>
<feature type="signal peptide" evidence="3">
    <location>
        <begin position="1"/>
        <end position="32"/>
    </location>
</feature>
<protein>
    <submittedName>
        <fullName evidence="5">PD40 domain-containing protein</fullName>
    </submittedName>
</protein>
<feature type="compositionally biased region" description="Polar residues" evidence="2">
    <location>
        <begin position="767"/>
        <end position="782"/>
    </location>
</feature>
<dbReference type="PANTHER" id="PTHR36842:SF1">
    <property type="entry name" value="PROTEIN TOLB"/>
    <property type="match status" value="1"/>
</dbReference>
<feature type="region of interest" description="Disordered" evidence="2">
    <location>
        <begin position="597"/>
        <end position="621"/>
    </location>
</feature>
<proteinExistence type="inferred from homology"/>
<dbReference type="EMBL" id="JAGPXE010000006">
    <property type="protein sequence ID" value="MBQ0925453.1"/>
    <property type="molecule type" value="Genomic_DNA"/>
</dbReference>
<dbReference type="InterPro" id="IPR011042">
    <property type="entry name" value="6-blade_b-propeller_TolB-like"/>
</dbReference>
<accession>A0ABS5DGN9</accession>
<gene>
    <name evidence="5" type="ORF">KBO27_15965</name>
</gene>
<dbReference type="Pfam" id="PF07676">
    <property type="entry name" value="PD40"/>
    <property type="match status" value="4"/>
</dbReference>
<evidence type="ECO:0000259" key="4">
    <source>
        <dbReference type="Pfam" id="PF01345"/>
    </source>
</evidence>
<feature type="region of interest" description="Disordered" evidence="2">
    <location>
        <begin position="491"/>
        <end position="518"/>
    </location>
</feature>
<keyword evidence="3" id="KW-0732">Signal</keyword>
<dbReference type="PANTHER" id="PTHR36842">
    <property type="entry name" value="PROTEIN TOLB HOMOLOG"/>
    <property type="match status" value="1"/>
</dbReference>
<dbReference type="Gene3D" id="2.60.40.10">
    <property type="entry name" value="Immunoglobulins"/>
    <property type="match status" value="1"/>
</dbReference>
<comment type="similarity">
    <text evidence="1">Belongs to the TolB family.</text>
</comment>
<evidence type="ECO:0000313" key="5">
    <source>
        <dbReference type="EMBL" id="MBQ0925453.1"/>
    </source>
</evidence>
<comment type="caution">
    <text evidence="5">The sequence shown here is derived from an EMBL/GenBank/DDBJ whole genome shotgun (WGS) entry which is preliminary data.</text>
</comment>
<evidence type="ECO:0000256" key="1">
    <source>
        <dbReference type="ARBA" id="ARBA00009820"/>
    </source>
</evidence>
<name>A0ABS5DGN9_9PSEU</name>